<dbReference type="InterPro" id="IPR056744">
    <property type="entry name" value="TRM5/TYW2-like_N"/>
</dbReference>
<dbReference type="OMA" id="NCMVFAN"/>
<protein>
    <recommendedName>
        <fullName evidence="10">tRNA (guanine(37)-N1)-methyltransferase</fullName>
        <ecNumber evidence="10">2.1.1.228</ecNumber>
    </recommendedName>
    <alternativeName>
        <fullName evidence="10">M1G-methyltransferase</fullName>
    </alternativeName>
    <alternativeName>
        <fullName evidence="10">tRNA [GM37] methyltransferase</fullName>
    </alternativeName>
    <alternativeName>
        <fullName evidence="10">tRNA methyltransferase 5 homolog</fullName>
    </alternativeName>
</protein>
<evidence type="ECO:0000313" key="13">
    <source>
        <dbReference type="EMBL" id="CDW90618.1"/>
    </source>
</evidence>
<feature type="domain" description="SAM-dependent methyltransferase TRM5/TYW2-type" evidence="12">
    <location>
        <begin position="108"/>
        <end position="399"/>
    </location>
</feature>
<dbReference type="PROSITE" id="PS51684">
    <property type="entry name" value="SAM_MT_TRM5_TYW2"/>
    <property type="match status" value="1"/>
</dbReference>
<comment type="similarity">
    <text evidence="10">Belongs to the TRM5 / TYW2 family.</text>
</comment>
<dbReference type="Gene3D" id="3.40.50.150">
    <property type="entry name" value="Vaccinia Virus protein VP39"/>
    <property type="match status" value="1"/>
</dbReference>
<gene>
    <name evidence="13" type="primary">Contig2501.g2690</name>
    <name evidence="13" type="ORF">STYLEM_19763</name>
</gene>
<feature type="binding site" evidence="10">
    <location>
        <position position="299"/>
    </location>
    <ligand>
        <name>S-adenosyl-L-methionine</name>
        <dbReference type="ChEBI" id="CHEBI:59789"/>
    </ligand>
</feature>
<dbReference type="SUPFAM" id="SSF53335">
    <property type="entry name" value="S-adenosyl-L-methionine-dependent methyltransferases"/>
    <property type="match status" value="1"/>
</dbReference>
<dbReference type="GO" id="GO:0070901">
    <property type="term" value="P:mitochondrial tRNA methylation"/>
    <property type="evidence" value="ECO:0007669"/>
    <property type="project" value="UniProtKB-ARBA"/>
</dbReference>
<comment type="function">
    <text evidence="10">Specifically methylates the N1 position of guanosine-37 in various cytoplasmic and mitochondrial tRNAs. Methylation is not dependent on the nature of the nucleoside 5' of the target nucleoside. This is the first step in the biosynthesis of wybutosine (yW), a modified base adjacent to the anticodon of tRNAs and required for accurate decoding.</text>
</comment>
<dbReference type="InterPro" id="IPR030382">
    <property type="entry name" value="MeTrfase_TRM5/TYW2"/>
</dbReference>
<keyword evidence="2 10" id="KW-0963">Cytoplasm</keyword>
<comment type="catalytic activity">
    <reaction evidence="9 10">
        <text>guanosine(37) in tRNA + S-adenosyl-L-methionine = N(1)-methylguanosine(37) in tRNA + S-adenosyl-L-homocysteine + H(+)</text>
        <dbReference type="Rhea" id="RHEA:36899"/>
        <dbReference type="Rhea" id="RHEA-COMP:10145"/>
        <dbReference type="Rhea" id="RHEA-COMP:10147"/>
        <dbReference type="ChEBI" id="CHEBI:15378"/>
        <dbReference type="ChEBI" id="CHEBI:57856"/>
        <dbReference type="ChEBI" id="CHEBI:59789"/>
        <dbReference type="ChEBI" id="CHEBI:73542"/>
        <dbReference type="ChEBI" id="CHEBI:74269"/>
        <dbReference type="EC" id="2.1.1.228"/>
    </reaction>
</comment>
<accession>A0A078BAM3</accession>
<evidence type="ECO:0000256" key="2">
    <source>
        <dbReference type="ARBA" id="ARBA00022490"/>
    </source>
</evidence>
<dbReference type="Pfam" id="PF02475">
    <property type="entry name" value="TRM5-TYW2_MTfase"/>
    <property type="match status" value="1"/>
</dbReference>
<evidence type="ECO:0000256" key="3">
    <source>
        <dbReference type="ARBA" id="ARBA00022603"/>
    </source>
</evidence>
<keyword evidence="7 10" id="KW-0496">Mitochondrion</keyword>
<dbReference type="GO" id="GO:0005634">
    <property type="term" value="C:nucleus"/>
    <property type="evidence" value="ECO:0007669"/>
    <property type="project" value="UniProtKB-SubCell"/>
</dbReference>
<organism evidence="13 14">
    <name type="scientific">Stylonychia lemnae</name>
    <name type="common">Ciliate</name>
    <dbReference type="NCBI Taxonomy" id="5949"/>
    <lineage>
        <taxon>Eukaryota</taxon>
        <taxon>Sar</taxon>
        <taxon>Alveolata</taxon>
        <taxon>Ciliophora</taxon>
        <taxon>Intramacronucleata</taxon>
        <taxon>Spirotrichea</taxon>
        <taxon>Stichotrichia</taxon>
        <taxon>Sporadotrichida</taxon>
        <taxon>Oxytrichidae</taxon>
        <taxon>Stylonychinae</taxon>
        <taxon>Stylonychia</taxon>
    </lineage>
</organism>
<feature type="region of interest" description="Disordered" evidence="11">
    <location>
        <begin position="407"/>
        <end position="437"/>
    </location>
</feature>
<dbReference type="Proteomes" id="UP000039865">
    <property type="component" value="Unassembled WGS sequence"/>
</dbReference>
<dbReference type="PANTHER" id="PTHR23245">
    <property type="entry name" value="TRNA METHYLTRANSFERASE"/>
    <property type="match status" value="1"/>
</dbReference>
<feature type="binding site" evidence="10">
    <location>
        <position position="198"/>
    </location>
    <ligand>
        <name>S-adenosyl-L-methionine</name>
        <dbReference type="ChEBI" id="CHEBI:59789"/>
    </ligand>
</feature>
<evidence type="ECO:0000256" key="10">
    <source>
        <dbReference type="HAMAP-Rule" id="MF_03152"/>
    </source>
</evidence>
<evidence type="ECO:0000256" key="4">
    <source>
        <dbReference type="ARBA" id="ARBA00022679"/>
    </source>
</evidence>
<keyword evidence="5 10" id="KW-0949">S-adenosyl-L-methionine</keyword>
<feature type="binding site" evidence="10">
    <location>
        <begin position="238"/>
        <end position="239"/>
    </location>
    <ligand>
        <name>S-adenosyl-L-methionine</name>
        <dbReference type="ChEBI" id="CHEBI:59789"/>
    </ligand>
</feature>
<evidence type="ECO:0000256" key="1">
    <source>
        <dbReference type="ARBA" id="ARBA00009775"/>
    </source>
</evidence>
<dbReference type="AlphaFoldDB" id="A0A078BAM3"/>
<dbReference type="GO" id="GO:0052906">
    <property type="term" value="F:tRNA (guanine(37)-N1)-methyltransferase activity"/>
    <property type="evidence" value="ECO:0007669"/>
    <property type="project" value="UniProtKB-UniRule"/>
</dbReference>
<evidence type="ECO:0000256" key="6">
    <source>
        <dbReference type="ARBA" id="ARBA00022694"/>
    </source>
</evidence>
<dbReference type="HAMAP" id="MF_03152">
    <property type="entry name" value="TRM5"/>
    <property type="match status" value="1"/>
</dbReference>
<reference evidence="13 14" key="1">
    <citation type="submission" date="2014-06" db="EMBL/GenBank/DDBJ databases">
        <authorList>
            <person name="Swart Estienne"/>
        </authorList>
    </citation>
    <scope>NUCLEOTIDE SEQUENCE [LARGE SCALE GENOMIC DNA]</scope>
    <source>
        <strain evidence="13 14">130c</strain>
    </source>
</reference>
<dbReference type="GO" id="GO:0005759">
    <property type="term" value="C:mitochondrial matrix"/>
    <property type="evidence" value="ECO:0007669"/>
    <property type="project" value="UniProtKB-SubCell"/>
</dbReference>
<dbReference type="Pfam" id="PF25133">
    <property type="entry name" value="TYW2_N_2"/>
    <property type="match status" value="1"/>
</dbReference>
<keyword evidence="6 10" id="KW-0819">tRNA processing</keyword>
<dbReference type="Gene3D" id="3.30.300.110">
    <property type="entry name" value="Met-10+ protein-like domains"/>
    <property type="match status" value="1"/>
</dbReference>
<dbReference type="EMBL" id="CCKQ01018641">
    <property type="protein sequence ID" value="CDW90618.1"/>
    <property type="molecule type" value="Genomic_DNA"/>
</dbReference>
<evidence type="ECO:0000259" key="12">
    <source>
        <dbReference type="PROSITE" id="PS51684"/>
    </source>
</evidence>
<dbReference type="EC" id="2.1.1.228" evidence="10"/>
<comment type="subcellular location">
    <subcellularLocation>
        <location evidence="10">Mitochondrion matrix</location>
    </subcellularLocation>
    <subcellularLocation>
        <location evidence="10">Nucleus</location>
    </subcellularLocation>
    <subcellularLocation>
        <location evidence="10">Cytoplasm</location>
    </subcellularLocation>
    <text evidence="10">Predominantly in the mitochondria and in the nucleus.</text>
</comment>
<dbReference type="GO" id="GO:0002939">
    <property type="term" value="P:tRNA N1-guanine methylation"/>
    <property type="evidence" value="ECO:0007669"/>
    <property type="project" value="TreeGrafter"/>
</dbReference>
<evidence type="ECO:0000256" key="5">
    <source>
        <dbReference type="ARBA" id="ARBA00022691"/>
    </source>
</evidence>
<evidence type="ECO:0000256" key="7">
    <source>
        <dbReference type="ARBA" id="ARBA00023128"/>
    </source>
</evidence>
<keyword evidence="8 10" id="KW-0539">Nucleus</keyword>
<dbReference type="PANTHER" id="PTHR23245:SF43">
    <property type="entry name" value="TRNA (GUANINE(37)-N1)-METHYLTRANSFERASE 2"/>
    <property type="match status" value="1"/>
</dbReference>
<keyword evidence="3 10" id="KW-0489">Methyltransferase</keyword>
<sequence length="437" mass="50687">MRLINRFDRDVTYPAVILPVREISAFQKAFYNNLIQVPKLKTVLAIEGSQDKKKVLIARKSEAIDKYVNEKEYEYSEEKVQLTYQNLSMNEVLKELLPPDVGEVPSGYETVGDVAHMNLMGKLFDHRYVIGQVVLDKNPSLRTVVTKIGQIESTYRFYDLECIAGDSSTYETIVLEDKVRYKVDVSKVYWCSKLGHERNRMIDTILKEGDVLCDMFCGIGPLAVKAAVKKKVKAIANDLNPACFEFLKENIRMNKVKNLVVPFNMDAREFVRMAVRKSNDPAQKEIPKEMLRFDHCYMNLPVDAVEFLDAFVGLFNDANYKIWSSNETNDQKTFLLPMVHVYGFSYFSDKDKALAYFVERIGKAMNYPEFSEKDVLHFHNIRDVSPQSHMYGTSFRVPFEVAFSKVQHENKSEEESKDQIYDEFEDKSRMKKQKIEE</sequence>
<evidence type="ECO:0000256" key="11">
    <source>
        <dbReference type="SAM" id="MobiDB-lite"/>
    </source>
</evidence>
<keyword evidence="14" id="KW-1185">Reference proteome</keyword>
<name>A0A078BAM3_STYLE</name>
<dbReference type="InterPro" id="IPR056743">
    <property type="entry name" value="TRM5-TYW2-like_MTfase"/>
</dbReference>
<evidence type="ECO:0000313" key="14">
    <source>
        <dbReference type="Proteomes" id="UP000039865"/>
    </source>
</evidence>
<feature type="compositionally biased region" description="Basic and acidic residues" evidence="11">
    <location>
        <begin position="407"/>
        <end position="420"/>
    </location>
</feature>
<dbReference type="InParanoid" id="A0A078BAM3"/>
<dbReference type="InterPro" id="IPR025792">
    <property type="entry name" value="tRNA_Gua_MeTrfase_euk"/>
</dbReference>
<dbReference type="OrthoDB" id="408788at2759"/>
<evidence type="ECO:0000256" key="9">
    <source>
        <dbReference type="ARBA" id="ARBA00047783"/>
    </source>
</evidence>
<keyword evidence="4 10" id="KW-0808">Transferase</keyword>
<dbReference type="InterPro" id="IPR029063">
    <property type="entry name" value="SAM-dependent_MTases_sf"/>
</dbReference>
<comment type="similarity">
    <text evidence="1">Belongs to the class I-like SAM-binding methyltransferase superfamily. TRM5/TYW2 family.</text>
</comment>
<evidence type="ECO:0000256" key="8">
    <source>
        <dbReference type="ARBA" id="ARBA00023242"/>
    </source>
</evidence>
<proteinExistence type="inferred from homology"/>
<feature type="binding site" evidence="10">
    <location>
        <begin position="266"/>
        <end position="267"/>
    </location>
    <ligand>
        <name>S-adenosyl-L-methionine</name>
        <dbReference type="ChEBI" id="CHEBI:59789"/>
    </ligand>
</feature>
<dbReference type="FunFam" id="3.30.300.110:FF:000001">
    <property type="entry name" value="tRNA (guanine(37)-N1)-methyltransferase"/>
    <property type="match status" value="1"/>
</dbReference>
<comment type="subunit">
    <text evidence="10">Monomer.</text>
</comment>